<proteinExistence type="predicted"/>
<accession>A0A0K0FCS5</accession>
<evidence type="ECO:0000313" key="2">
    <source>
        <dbReference type="WBParaSite" id="SVE_0664000.1"/>
    </source>
</evidence>
<dbReference type="WBParaSite" id="SVE_0664000.1">
    <property type="protein sequence ID" value="SVE_0664000.1"/>
    <property type="gene ID" value="SVE_0664000"/>
</dbReference>
<organism evidence="1 2">
    <name type="scientific">Strongyloides venezuelensis</name>
    <name type="common">Threadworm</name>
    <dbReference type="NCBI Taxonomy" id="75913"/>
    <lineage>
        <taxon>Eukaryota</taxon>
        <taxon>Metazoa</taxon>
        <taxon>Ecdysozoa</taxon>
        <taxon>Nematoda</taxon>
        <taxon>Chromadorea</taxon>
        <taxon>Rhabditida</taxon>
        <taxon>Tylenchina</taxon>
        <taxon>Panagrolaimomorpha</taxon>
        <taxon>Strongyloidoidea</taxon>
        <taxon>Strongyloididae</taxon>
        <taxon>Strongyloides</taxon>
    </lineage>
</organism>
<sequence length="79" mass="9323">MSNNNKRNTIIPLPTERFCCICGKKCYNFSKILKKEDNNSVFERIFNILNVQWPSIRDRRYNKKLANSTLSIIEVAKKI</sequence>
<reference evidence="1" key="1">
    <citation type="submission" date="2014-07" db="EMBL/GenBank/DDBJ databases">
        <authorList>
            <person name="Martin A.A"/>
            <person name="De Silva N."/>
        </authorList>
    </citation>
    <scope>NUCLEOTIDE SEQUENCE</scope>
</reference>
<reference evidence="2" key="2">
    <citation type="submission" date="2015-08" db="UniProtKB">
        <authorList>
            <consortium name="WormBaseParasite"/>
        </authorList>
    </citation>
    <scope>IDENTIFICATION</scope>
</reference>
<evidence type="ECO:0000313" key="1">
    <source>
        <dbReference type="Proteomes" id="UP000035680"/>
    </source>
</evidence>
<dbReference type="Proteomes" id="UP000035680">
    <property type="component" value="Unassembled WGS sequence"/>
</dbReference>
<dbReference type="AlphaFoldDB" id="A0A0K0FCS5"/>
<protein>
    <submittedName>
        <fullName evidence="2">YkgJ family cysteine cluster protein</fullName>
    </submittedName>
</protein>
<keyword evidence="1" id="KW-1185">Reference proteome</keyword>
<name>A0A0K0FCS5_STRVS</name>